<keyword evidence="3" id="KW-1185">Reference proteome</keyword>
<feature type="region of interest" description="Disordered" evidence="1">
    <location>
        <begin position="68"/>
        <end position="88"/>
    </location>
</feature>
<evidence type="ECO:0000256" key="1">
    <source>
        <dbReference type="SAM" id="MobiDB-lite"/>
    </source>
</evidence>
<evidence type="ECO:0000313" key="3">
    <source>
        <dbReference type="Proteomes" id="UP000040576"/>
    </source>
</evidence>
<gene>
    <name evidence="2" type="ORF">BT1A1_2956</name>
</gene>
<sequence length="88" mass="10343">MVTRKSLVTKKWGFPPQNDDENESRRQKVKFPGSKWRREKVSSPKSEVSRLKMTTRKGLVVKKWGFPAQNGDEKGSRRQKMEFFGSKR</sequence>
<dbReference type="AlphaFoldDB" id="A0A090J4D4"/>
<feature type="region of interest" description="Disordered" evidence="1">
    <location>
        <begin position="1"/>
        <end position="50"/>
    </location>
</feature>
<feature type="compositionally biased region" description="Basic and acidic residues" evidence="1">
    <location>
        <begin position="71"/>
        <end position="81"/>
    </location>
</feature>
<evidence type="ECO:0000313" key="2">
    <source>
        <dbReference type="EMBL" id="CEE02745.1"/>
    </source>
</evidence>
<reference evidence="2 3" key="1">
    <citation type="submission" date="2014-07" db="EMBL/GenBank/DDBJ databases">
        <authorList>
            <person name="Wibberg Daniel"/>
        </authorList>
    </citation>
    <scope>NUCLEOTIDE SEQUENCE [LARGE SCALE GENOMIC DNA]</scope>
</reference>
<protein>
    <submittedName>
        <fullName evidence="2">Uncharacterized protein</fullName>
    </submittedName>
</protein>
<feature type="compositionally biased region" description="Basic and acidic residues" evidence="1">
    <location>
        <begin position="39"/>
        <end position="50"/>
    </location>
</feature>
<proteinExistence type="predicted"/>
<dbReference type="Proteomes" id="UP000040576">
    <property type="component" value="Unassembled WGS sequence"/>
</dbReference>
<organism evidence="2 3">
    <name type="scientific">Caldibacillus thermoamylovorans</name>
    <dbReference type="NCBI Taxonomy" id="35841"/>
    <lineage>
        <taxon>Bacteria</taxon>
        <taxon>Bacillati</taxon>
        <taxon>Bacillota</taxon>
        <taxon>Bacilli</taxon>
        <taxon>Bacillales</taxon>
        <taxon>Bacillaceae</taxon>
        <taxon>Caldibacillus</taxon>
    </lineage>
</organism>
<accession>A0A090J4D4</accession>
<dbReference type="RefSeq" id="WP_034772542.1">
    <property type="nucleotide sequence ID" value="NZ_CCRF01000083.1"/>
</dbReference>
<dbReference type="EMBL" id="CCRF01000083">
    <property type="protein sequence ID" value="CEE02745.1"/>
    <property type="molecule type" value="Genomic_DNA"/>
</dbReference>
<name>A0A090J4D4_9BACI</name>